<dbReference type="EMBL" id="JARTCD010000001">
    <property type="protein sequence ID" value="KAJ8664065.1"/>
    <property type="molecule type" value="Genomic_DNA"/>
</dbReference>
<protein>
    <recommendedName>
        <fullName evidence="9">GOLD domain-containing protein</fullName>
    </recommendedName>
</protein>
<gene>
    <name evidence="10" type="ORF">O0I10_000343</name>
</gene>
<evidence type="ECO:0000313" key="10">
    <source>
        <dbReference type="EMBL" id="KAJ8664065.1"/>
    </source>
</evidence>
<evidence type="ECO:0000256" key="8">
    <source>
        <dbReference type="SAM" id="Phobius"/>
    </source>
</evidence>
<dbReference type="InterPro" id="IPR009038">
    <property type="entry name" value="GOLD_dom"/>
</dbReference>
<dbReference type="Pfam" id="PF01105">
    <property type="entry name" value="EMP24_GP25L"/>
    <property type="match status" value="1"/>
</dbReference>
<comment type="similarity">
    <text evidence="2 7">Belongs to the EMP24/GP25L family.</text>
</comment>
<dbReference type="GeneID" id="83207765"/>
<evidence type="ECO:0000313" key="11">
    <source>
        <dbReference type="Proteomes" id="UP001234581"/>
    </source>
</evidence>
<accession>A0AAD8DJC1</accession>
<dbReference type="Proteomes" id="UP001234581">
    <property type="component" value="Unassembled WGS sequence"/>
</dbReference>
<evidence type="ECO:0000256" key="2">
    <source>
        <dbReference type="ARBA" id="ARBA00007104"/>
    </source>
</evidence>
<reference evidence="10 11" key="1">
    <citation type="submission" date="2023-03" db="EMBL/GenBank/DDBJ databases">
        <title>Genome sequence of Lichtheimia ornata CBS 291.66.</title>
        <authorList>
            <person name="Mohabir J.T."/>
            <person name="Shea T.P."/>
            <person name="Kurbessoian T."/>
            <person name="Berby B."/>
            <person name="Fontaine J."/>
            <person name="Livny J."/>
            <person name="Gnirke A."/>
            <person name="Stajich J.E."/>
            <person name="Cuomo C.A."/>
        </authorList>
    </citation>
    <scope>NUCLEOTIDE SEQUENCE [LARGE SCALE GENOMIC DNA]</scope>
    <source>
        <strain evidence="10">CBS 291.66</strain>
    </source>
</reference>
<dbReference type="PANTHER" id="PTHR22811">
    <property type="entry name" value="TRANSMEMBRANE EMP24 DOMAIN-CONTAINING PROTEIN"/>
    <property type="match status" value="1"/>
</dbReference>
<feature type="domain" description="GOLD" evidence="9">
    <location>
        <begin position="104"/>
        <end position="195"/>
    </location>
</feature>
<sequence length="286" mass="32275">MWELYLQVSNPLVSRASSKVANQDPPFHLLGVQYQPGNNAYWDESTAKDLLSFSPLGLHLVTIITNMLRACLIVLVVACFLSSLTSAVKFDLHAVAPANIESGKRCLSHYVPKDTLVLATVNVGTGYNQRVDLEIVDDAETPNVYAKKKGISGENKNAFNTLANSVVHTCFTNVLPEGFNEQQGFSRSIEFDLNIGAEAVDFDKIAKTEKLGPLELELRKLETIVKEVVGEMNYLKRREARMRDTNESTNERVKWFSLLSLFTLVTLGTWQVLYLRRFFRRKRLID</sequence>
<evidence type="ECO:0000256" key="4">
    <source>
        <dbReference type="ARBA" id="ARBA00022729"/>
    </source>
</evidence>
<feature type="transmembrane region" description="Helical" evidence="8">
    <location>
        <begin position="255"/>
        <end position="275"/>
    </location>
</feature>
<keyword evidence="6 8" id="KW-0472">Membrane</keyword>
<evidence type="ECO:0000256" key="1">
    <source>
        <dbReference type="ARBA" id="ARBA00004479"/>
    </source>
</evidence>
<organism evidence="10 11">
    <name type="scientific">Lichtheimia ornata</name>
    <dbReference type="NCBI Taxonomy" id="688661"/>
    <lineage>
        <taxon>Eukaryota</taxon>
        <taxon>Fungi</taxon>
        <taxon>Fungi incertae sedis</taxon>
        <taxon>Mucoromycota</taxon>
        <taxon>Mucoromycotina</taxon>
        <taxon>Mucoromycetes</taxon>
        <taxon>Mucorales</taxon>
        <taxon>Lichtheimiaceae</taxon>
        <taxon>Lichtheimia</taxon>
    </lineage>
</organism>
<evidence type="ECO:0000256" key="5">
    <source>
        <dbReference type="ARBA" id="ARBA00022989"/>
    </source>
</evidence>
<evidence type="ECO:0000256" key="3">
    <source>
        <dbReference type="ARBA" id="ARBA00022692"/>
    </source>
</evidence>
<keyword evidence="5 8" id="KW-1133">Transmembrane helix</keyword>
<dbReference type="RefSeq" id="XP_058348977.1">
    <property type="nucleotide sequence ID" value="XM_058480454.1"/>
</dbReference>
<keyword evidence="11" id="KW-1185">Reference proteome</keyword>
<dbReference type="PROSITE" id="PS50866">
    <property type="entry name" value="GOLD"/>
    <property type="match status" value="1"/>
</dbReference>
<dbReference type="AlphaFoldDB" id="A0AAD8DJC1"/>
<comment type="caution">
    <text evidence="10">The sequence shown here is derived from an EMBL/GenBank/DDBJ whole genome shotgun (WGS) entry which is preliminary data.</text>
</comment>
<dbReference type="InterPro" id="IPR015720">
    <property type="entry name" value="Emp24-like"/>
</dbReference>
<evidence type="ECO:0000256" key="6">
    <source>
        <dbReference type="ARBA" id="ARBA00023136"/>
    </source>
</evidence>
<proteinExistence type="inferred from homology"/>
<keyword evidence="4" id="KW-0732">Signal</keyword>
<keyword evidence="3 7" id="KW-0812">Transmembrane</keyword>
<name>A0AAD8DJC1_9FUNG</name>
<dbReference type="GO" id="GO:0016020">
    <property type="term" value="C:membrane"/>
    <property type="evidence" value="ECO:0007669"/>
    <property type="project" value="UniProtKB-SubCell"/>
</dbReference>
<dbReference type="SMART" id="SM01190">
    <property type="entry name" value="EMP24_GP25L"/>
    <property type="match status" value="1"/>
</dbReference>
<comment type="subcellular location">
    <subcellularLocation>
        <location evidence="1 7">Membrane</location>
        <topology evidence="1 7">Single-pass type I membrane protein</topology>
    </subcellularLocation>
</comment>
<evidence type="ECO:0000259" key="9">
    <source>
        <dbReference type="PROSITE" id="PS50866"/>
    </source>
</evidence>
<evidence type="ECO:0000256" key="7">
    <source>
        <dbReference type="RuleBase" id="RU003827"/>
    </source>
</evidence>